<sequence length="390" mass="46372">LQKYQRDSKTVLAICETQNVRLRNRQIARIKSNVGKPASELQVIPERMDPYQRVYICTHGWKPRIRLKEVRPRHKVNGMCCPMRFRTQVARRSPDEWVIGVKQAFYGHSNPVLEEIFQSYPFVRRIPISRIYDYIRERSPHYVQLKDVYNMISKIKSCGVCNILWIIHIQYIWSTKYVCRSIYKYLGGYRSDEDLVTELLVNFGLEALDNVADVNENSKGQTAVISVSSQRMRKLYKHLNDIDVLRSMFSDVRMVRCDFHGYEVLYGDGVLEIWDTRFHMDLLHFKNNTNNRLENFFVKLKANLERRMSMRQCLEATLRYQRRKVDEYATRVIMPGSQRHINYDDEMNQFLGMTSEWRAEIYLCEYKFAADAGIVKRYCIDCESPCFTMF</sequence>
<dbReference type="EMBL" id="NCKW01015619">
    <property type="protein sequence ID" value="POM62254.1"/>
    <property type="molecule type" value="Genomic_DNA"/>
</dbReference>
<feature type="non-terminal residue" evidence="1">
    <location>
        <position position="1"/>
    </location>
</feature>
<accession>A0A2P4X9M8</accession>
<reference evidence="1 2" key="1">
    <citation type="journal article" date="2017" name="Genome Biol. Evol.">
        <title>Phytophthora megakarya and P. palmivora, closely related causal agents of cacao black pod rot, underwent increases in genome sizes and gene numbers by different mechanisms.</title>
        <authorList>
            <person name="Ali S.S."/>
            <person name="Shao J."/>
            <person name="Lary D.J."/>
            <person name="Kronmiller B."/>
            <person name="Shen D."/>
            <person name="Strem M.D."/>
            <person name="Amoako-Attah I."/>
            <person name="Akrofi A.Y."/>
            <person name="Begoude B.A."/>
            <person name="Ten Hoopen G.M."/>
            <person name="Coulibaly K."/>
            <person name="Kebe B.I."/>
            <person name="Melnick R.L."/>
            <person name="Guiltinan M.J."/>
            <person name="Tyler B.M."/>
            <person name="Meinhardt L.W."/>
            <person name="Bailey B.A."/>
        </authorList>
    </citation>
    <scope>NUCLEOTIDE SEQUENCE [LARGE SCALE GENOMIC DNA]</scope>
    <source>
        <strain evidence="2">sbr112.9</strain>
    </source>
</reference>
<name>A0A2P4X9M8_9STRA</name>
<dbReference type="OrthoDB" id="1880067at2759"/>
<dbReference type="Proteomes" id="UP000237271">
    <property type="component" value="Unassembled WGS sequence"/>
</dbReference>
<evidence type="ECO:0000313" key="2">
    <source>
        <dbReference type="Proteomes" id="UP000237271"/>
    </source>
</evidence>
<dbReference type="InterPro" id="IPR052579">
    <property type="entry name" value="Zinc_finger_SWIM"/>
</dbReference>
<dbReference type="PANTHER" id="PTHR31569:SF4">
    <property type="entry name" value="SWIM-TYPE DOMAIN-CONTAINING PROTEIN"/>
    <property type="match status" value="1"/>
</dbReference>
<gene>
    <name evidence="1" type="ORF">PHPALM_28613</name>
</gene>
<keyword evidence="2" id="KW-1185">Reference proteome</keyword>
<proteinExistence type="predicted"/>
<organism evidence="1 2">
    <name type="scientific">Phytophthora palmivora</name>
    <dbReference type="NCBI Taxonomy" id="4796"/>
    <lineage>
        <taxon>Eukaryota</taxon>
        <taxon>Sar</taxon>
        <taxon>Stramenopiles</taxon>
        <taxon>Oomycota</taxon>
        <taxon>Peronosporomycetes</taxon>
        <taxon>Peronosporales</taxon>
        <taxon>Peronosporaceae</taxon>
        <taxon>Phytophthora</taxon>
    </lineage>
</organism>
<dbReference type="PANTHER" id="PTHR31569">
    <property type="entry name" value="SWIM-TYPE DOMAIN-CONTAINING PROTEIN"/>
    <property type="match status" value="1"/>
</dbReference>
<comment type="caution">
    <text evidence="1">The sequence shown here is derived from an EMBL/GenBank/DDBJ whole genome shotgun (WGS) entry which is preliminary data.</text>
</comment>
<dbReference type="AlphaFoldDB" id="A0A2P4X9M8"/>
<protein>
    <submittedName>
        <fullName evidence="1">Uncharacterized protein</fullName>
    </submittedName>
</protein>
<evidence type="ECO:0000313" key="1">
    <source>
        <dbReference type="EMBL" id="POM62254.1"/>
    </source>
</evidence>